<proteinExistence type="predicted"/>
<evidence type="ECO:0000256" key="1">
    <source>
        <dbReference type="SAM" id="MobiDB-lite"/>
    </source>
</evidence>
<organism evidence="2 3">
    <name type="scientific">Ilex paraguariensis</name>
    <name type="common">yerba mate</name>
    <dbReference type="NCBI Taxonomy" id="185542"/>
    <lineage>
        <taxon>Eukaryota</taxon>
        <taxon>Viridiplantae</taxon>
        <taxon>Streptophyta</taxon>
        <taxon>Embryophyta</taxon>
        <taxon>Tracheophyta</taxon>
        <taxon>Spermatophyta</taxon>
        <taxon>Magnoliopsida</taxon>
        <taxon>eudicotyledons</taxon>
        <taxon>Gunneridae</taxon>
        <taxon>Pentapetalae</taxon>
        <taxon>asterids</taxon>
        <taxon>campanulids</taxon>
        <taxon>Aquifoliales</taxon>
        <taxon>Aquifoliaceae</taxon>
        <taxon>Ilex</taxon>
    </lineage>
</organism>
<comment type="caution">
    <text evidence="2">The sequence shown here is derived from an EMBL/GenBank/DDBJ whole genome shotgun (WGS) entry which is preliminary data.</text>
</comment>
<dbReference type="AlphaFoldDB" id="A0ABC8S8L3"/>
<sequence>MARTRGVLSLVTKSSSASSSRPRATRQEKGKGKATSSGNEEESEARKKKKKIIYESTIAARGRHLFDILAPGETTLNIPQPVSTAGATTSGTAAPTTLAPPPTFVFETRDAVQEIGSSEDEEEAESRSDDEKESSASE</sequence>
<name>A0ABC8S8L3_9AQUA</name>
<evidence type="ECO:0000313" key="3">
    <source>
        <dbReference type="Proteomes" id="UP001642360"/>
    </source>
</evidence>
<reference evidence="2 3" key="1">
    <citation type="submission" date="2024-02" db="EMBL/GenBank/DDBJ databases">
        <authorList>
            <person name="Vignale AGUSTIN F."/>
            <person name="Sosa J E."/>
            <person name="Modenutti C."/>
        </authorList>
    </citation>
    <scope>NUCLEOTIDE SEQUENCE [LARGE SCALE GENOMIC DNA]</scope>
</reference>
<feature type="compositionally biased region" description="Low complexity" evidence="1">
    <location>
        <begin position="81"/>
        <end position="97"/>
    </location>
</feature>
<gene>
    <name evidence="2" type="ORF">ILEXP_LOCUS21827</name>
</gene>
<accession>A0ABC8S8L3</accession>
<evidence type="ECO:0000313" key="2">
    <source>
        <dbReference type="EMBL" id="CAK9153556.1"/>
    </source>
</evidence>
<dbReference type="Proteomes" id="UP001642360">
    <property type="component" value="Unassembled WGS sequence"/>
</dbReference>
<keyword evidence="3" id="KW-1185">Reference proteome</keyword>
<feature type="compositionally biased region" description="Basic and acidic residues" evidence="1">
    <location>
        <begin position="125"/>
        <end position="138"/>
    </location>
</feature>
<feature type="region of interest" description="Disordered" evidence="1">
    <location>
        <begin position="75"/>
        <end position="138"/>
    </location>
</feature>
<feature type="region of interest" description="Disordered" evidence="1">
    <location>
        <begin position="1"/>
        <end position="51"/>
    </location>
</feature>
<dbReference type="EMBL" id="CAUOFW020002411">
    <property type="protein sequence ID" value="CAK9153556.1"/>
    <property type="molecule type" value="Genomic_DNA"/>
</dbReference>
<protein>
    <submittedName>
        <fullName evidence="2">Uncharacterized protein</fullName>
    </submittedName>
</protein>